<accession>A0ABP7CVK8</accession>
<dbReference type="EMBL" id="BAAAYX010000002">
    <property type="protein sequence ID" value="GAA3695301.1"/>
    <property type="molecule type" value="Genomic_DNA"/>
</dbReference>
<name>A0ABP7CVK8_9ACTN</name>
<gene>
    <name evidence="2" type="ORF">GCM10022204_08850</name>
</gene>
<keyword evidence="1" id="KW-0378">Hydrolase</keyword>
<comment type="caution">
    <text evidence="2">The sequence shown here is derived from an EMBL/GenBank/DDBJ whole genome shotgun (WGS) entry which is preliminary data.</text>
</comment>
<evidence type="ECO:0000256" key="1">
    <source>
        <dbReference type="ARBA" id="ARBA00022801"/>
    </source>
</evidence>
<evidence type="ECO:0008006" key="4">
    <source>
        <dbReference type="Google" id="ProtNLM"/>
    </source>
</evidence>
<dbReference type="RefSeq" id="WP_344811058.1">
    <property type="nucleotide sequence ID" value="NZ_BAAAYX010000002.1"/>
</dbReference>
<dbReference type="SUPFAM" id="SSF63817">
    <property type="entry name" value="Sortase"/>
    <property type="match status" value="1"/>
</dbReference>
<proteinExistence type="predicted"/>
<dbReference type="InterPro" id="IPR023365">
    <property type="entry name" value="Sortase_dom-sf"/>
</dbReference>
<dbReference type="Gene3D" id="2.40.260.10">
    <property type="entry name" value="Sortase"/>
    <property type="match status" value="1"/>
</dbReference>
<dbReference type="Pfam" id="PF04203">
    <property type="entry name" value="Sortase"/>
    <property type="match status" value="1"/>
</dbReference>
<reference evidence="3" key="1">
    <citation type="journal article" date="2019" name="Int. J. Syst. Evol. Microbiol.">
        <title>The Global Catalogue of Microorganisms (GCM) 10K type strain sequencing project: providing services to taxonomists for standard genome sequencing and annotation.</title>
        <authorList>
            <consortium name="The Broad Institute Genomics Platform"/>
            <consortium name="The Broad Institute Genome Sequencing Center for Infectious Disease"/>
            <person name="Wu L."/>
            <person name="Ma J."/>
        </authorList>
    </citation>
    <scope>NUCLEOTIDE SEQUENCE [LARGE SCALE GENOMIC DNA]</scope>
    <source>
        <strain evidence="3">JCM 16548</strain>
    </source>
</reference>
<dbReference type="InterPro" id="IPR005754">
    <property type="entry name" value="Sortase"/>
</dbReference>
<dbReference type="Proteomes" id="UP001500051">
    <property type="component" value="Unassembled WGS sequence"/>
</dbReference>
<sequence>MSGSFRGSTTGSSGGGVLAALMLIGLAMVSAGLAVPSGAESGATAARTTTRSDNTNTSLSLDRSLVVRPGPVLERRGRTMPNDGIEVALSGTEAPGPVTTSATALRDRVAGVVLPESDPVDVAVPALRLRSDLVRLGLTPDGAMETPANPAEAGWFTRGAAPGALGPAVIAGHVTWNGSPGVFHRLRRLKAGDQVLVGRKDGHTAVFTVERVARYSKSQFPTRDVFGAIDHAGLRLITCGGAYDTVQHRYPDNVVVFARQTSIRRG</sequence>
<organism evidence="2 3">
    <name type="scientific">Microlunatus aurantiacus</name>
    <dbReference type="NCBI Taxonomy" id="446786"/>
    <lineage>
        <taxon>Bacteria</taxon>
        <taxon>Bacillati</taxon>
        <taxon>Actinomycetota</taxon>
        <taxon>Actinomycetes</taxon>
        <taxon>Propionibacteriales</taxon>
        <taxon>Propionibacteriaceae</taxon>
        <taxon>Microlunatus</taxon>
    </lineage>
</organism>
<protein>
    <recommendedName>
        <fullName evidence="4">Sortase family protein</fullName>
    </recommendedName>
</protein>
<dbReference type="NCBIfam" id="NF033748">
    <property type="entry name" value="class_F_sortase"/>
    <property type="match status" value="1"/>
</dbReference>
<evidence type="ECO:0000313" key="2">
    <source>
        <dbReference type="EMBL" id="GAA3695301.1"/>
    </source>
</evidence>
<dbReference type="CDD" id="cd05829">
    <property type="entry name" value="Sortase_F"/>
    <property type="match status" value="1"/>
</dbReference>
<evidence type="ECO:0000313" key="3">
    <source>
        <dbReference type="Proteomes" id="UP001500051"/>
    </source>
</evidence>
<dbReference type="InterPro" id="IPR042001">
    <property type="entry name" value="Sortase_F"/>
</dbReference>
<keyword evidence="3" id="KW-1185">Reference proteome</keyword>